<comment type="similarity">
    <text evidence="7">Belongs to the binding-protein-dependent transport system permease family.</text>
</comment>
<dbReference type="KEGG" id="mmau:NCTC10168_00055"/>
<feature type="transmembrane region" description="Helical" evidence="7">
    <location>
        <begin position="248"/>
        <end position="270"/>
    </location>
</feature>
<dbReference type="SUPFAM" id="SSF161098">
    <property type="entry name" value="MetI-like"/>
    <property type="match status" value="2"/>
</dbReference>
<feature type="domain" description="ABC transmembrane type-1" evidence="8">
    <location>
        <begin position="81"/>
        <end position="261"/>
    </location>
</feature>
<dbReference type="PROSITE" id="PS50928">
    <property type="entry name" value="ABC_TM1"/>
    <property type="match status" value="2"/>
</dbReference>
<keyword evidence="3" id="KW-1003">Cell membrane</keyword>
<reference evidence="9 10" key="1">
    <citation type="submission" date="2019-01" db="EMBL/GenBank/DDBJ databases">
        <authorList>
            <consortium name="Pathogen Informatics"/>
        </authorList>
    </citation>
    <scope>NUCLEOTIDE SEQUENCE [LARGE SCALE GENOMIC DNA]</scope>
    <source>
        <strain evidence="9 10">NCTC10168</strain>
    </source>
</reference>
<gene>
    <name evidence="9" type="ORF">NCTC10168_00055</name>
</gene>
<evidence type="ECO:0000256" key="1">
    <source>
        <dbReference type="ARBA" id="ARBA00004651"/>
    </source>
</evidence>
<evidence type="ECO:0000259" key="8">
    <source>
        <dbReference type="PROSITE" id="PS50928"/>
    </source>
</evidence>
<dbReference type="Pfam" id="PF00528">
    <property type="entry name" value="BPD_transp_1"/>
    <property type="match status" value="1"/>
</dbReference>
<protein>
    <submittedName>
        <fullName evidence="9">ABC-type phosphate/phosphonate transport system, permease component</fullName>
    </submittedName>
</protein>
<feature type="transmembrane region" description="Helical" evidence="7">
    <location>
        <begin position="291"/>
        <end position="311"/>
    </location>
</feature>
<dbReference type="PANTHER" id="PTHR30043:SF1">
    <property type="entry name" value="ABC TRANSPORT SYSTEM PERMEASE PROTEIN P69"/>
    <property type="match status" value="1"/>
</dbReference>
<dbReference type="InterPro" id="IPR000515">
    <property type="entry name" value="MetI-like"/>
</dbReference>
<evidence type="ECO:0000256" key="6">
    <source>
        <dbReference type="ARBA" id="ARBA00023136"/>
    </source>
</evidence>
<dbReference type="Gene3D" id="1.10.3720.10">
    <property type="entry name" value="MetI-like"/>
    <property type="match status" value="2"/>
</dbReference>
<keyword evidence="6 7" id="KW-0472">Membrane</keyword>
<dbReference type="PANTHER" id="PTHR30043">
    <property type="entry name" value="PHOSPHONATES TRANSPORT SYSTEM PERMEASE PROTEIN"/>
    <property type="match status" value="1"/>
</dbReference>
<dbReference type="Proteomes" id="UP000290243">
    <property type="component" value="Chromosome"/>
</dbReference>
<evidence type="ECO:0000256" key="2">
    <source>
        <dbReference type="ARBA" id="ARBA00022448"/>
    </source>
</evidence>
<dbReference type="AlphaFoldDB" id="A0A449B3I8"/>
<keyword evidence="2 7" id="KW-0813">Transport</keyword>
<organism evidence="9 10">
    <name type="scientific">Mycoplasmopsis maculosa</name>
    <dbReference type="NCBI Taxonomy" id="114885"/>
    <lineage>
        <taxon>Bacteria</taxon>
        <taxon>Bacillati</taxon>
        <taxon>Mycoplasmatota</taxon>
        <taxon>Mycoplasmoidales</taxon>
        <taxon>Metamycoplasmataceae</taxon>
        <taxon>Mycoplasmopsis</taxon>
    </lineage>
</organism>
<sequence length="548" mass="64467">MNSTINYSFKNKNYYKKVSFSIIKYIFICLFLIFVAYSFFTLNFQLSSNGLSLFLLRIKKIFSFEQNNNYENYIFTTFKFTLKTVQYTSLGTLIGFLFAILTAFLSSKTFHKNLLLVYLIKVFVLILRSIPVLVVLEILRNGFGDILQATLVLSWFTWLWAHKYLEDIFENSDYNTFKNNIFLGKNKWISFFKNVNNSYKNKIIVLFLYSFESNIRWTSILSSAGLFGLGYFLQGKNTLDYKYIGIPLLWLTITLLINELIGIFLNKIIFFQKALDKKTKFSKRIFLRPTLYFWILSIIYLSLAISVLFIINYKDININLFYSTFGKYLDIDFIYIKENIYKLFISVYDILKISSIAIFISYLLSLFIAYLGNNIIGNKYNILLIKLFLLICRIIPSVIVFILFNMFFNRFEIPILIVMIFSSTRAMAKFFIESLNSVYSVGLSNMIKTKYFSKTKIFFKYILPNAKNEIISFAFYRFENVFRSMISFGALSTIGIGYILSNVANLKIEEADSRVSAISFVIMIFIILIELINIFYKIFYDKRTFKKK</sequence>
<keyword evidence="4 7" id="KW-0812">Transmembrane</keyword>
<evidence type="ECO:0000313" key="10">
    <source>
        <dbReference type="Proteomes" id="UP000290243"/>
    </source>
</evidence>
<keyword evidence="10" id="KW-1185">Reference proteome</keyword>
<dbReference type="OrthoDB" id="401373at2"/>
<feature type="transmembrane region" description="Helical" evidence="7">
    <location>
        <begin position="142"/>
        <end position="161"/>
    </location>
</feature>
<evidence type="ECO:0000256" key="5">
    <source>
        <dbReference type="ARBA" id="ARBA00022989"/>
    </source>
</evidence>
<feature type="transmembrane region" description="Helical" evidence="7">
    <location>
        <begin position="87"/>
        <end position="107"/>
    </location>
</feature>
<feature type="transmembrane region" description="Helical" evidence="7">
    <location>
        <begin position="21"/>
        <end position="40"/>
    </location>
</feature>
<feature type="transmembrane region" description="Helical" evidence="7">
    <location>
        <begin position="520"/>
        <end position="539"/>
    </location>
</feature>
<name>A0A449B3I8_9BACT</name>
<dbReference type="InterPro" id="IPR035906">
    <property type="entry name" value="MetI-like_sf"/>
</dbReference>
<feature type="transmembrane region" description="Helical" evidence="7">
    <location>
        <begin position="215"/>
        <end position="233"/>
    </location>
</feature>
<evidence type="ECO:0000313" key="9">
    <source>
        <dbReference type="EMBL" id="VEU75146.1"/>
    </source>
</evidence>
<dbReference type="EMBL" id="LR215037">
    <property type="protein sequence ID" value="VEU75146.1"/>
    <property type="molecule type" value="Genomic_DNA"/>
</dbReference>
<evidence type="ECO:0000256" key="7">
    <source>
        <dbReference type="RuleBase" id="RU363032"/>
    </source>
</evidence>
<feature type="transmembrane region" description="Helical" evidence="7">
    <location>
        <begin position="114"/>
        <end position="136"/>
    </location>
</feature>
<evidence type="ECO:0000256" key="4">
    <source>
        <dbReference type="ARBA" id="ARBA00022692"/>
    </source>
</evidence>
<dbReference type="RefSeq" id="WP_129646002.1">
    <property type="nucleotide sequence ID" value="NZ_LR215037.1"/>
</dbReference>
<feature type="transmembrane region" description="Helical" evidence="7">
    <location>
        <begin position="350"/>
        <end position="371"/>
    </location>
</feature>
<comment type="subcellular location">
    <subcellularLocation>
        <location evidence="1 7">Cell membrane</location>
        <topology evidence="1 7">Multi-pass membrane protein</topology>
    </subcellularLocation>
</comment>
<keyword evidence="5 7" id="KW-1133">Transmembrane helix</keyword>
<accession>A0A449B3I8</accession>
<evidence type="ECO:0000256" key="3">
    <source>
        <dbReference type="ARBA" id="ARBA00022475"/>
    </source>
</evidence>
<feature type="domain" description="ABC transmembrane type-1" evidence="8">
    <location>
        <begin position="347"/>
        <end position="533"/>
    </location>
</feature>
<proteinExistence type="inferred from homology"/>
<feature type="transmembrane region" description="Helical" evidence="7">
    <location>
        <begin position="481"/>
        <end position="500"/>
    </location>
</feature>
<feature type="transmembrane region" description="Helical" evidence="7">
    <location>
        <begin position="383"/>
        <end position="407"/>
    </location>
</feature>
<dbReference type="GO" id="GO:0005886">
    <property type="term" value="C:plasma membrane"/>
    <property type="evidence" value="ECO:0007669"/>
    <property type="project" value="UniProtKB-SubCell"/>
</dbReference>
<dbReference type="GO" id="GO:0055085">
    <property type="term" value="P:transmembrane transport"/>
    <property type="evidence" value="ECO:0007669"/>
    <property type="project" value="InterPro"/>
</dbReference>